<evidence type="ECO:0000313" key="10">
    <source>
        <dbReference type="EMBL" id="EFY05342.1"/>
    </source>
</evidence>
<reference evidence="10 11" key="1">
    <citation type="submission" date="2011-01" db="EMBL/GenBank/DDBJ databases">
        <authorList>
            <person name="Weinstock G."/>
            <person name="Sodergren E."/>
            <person name="Clifton S."/>
            <person name="Fulton L."/>
            <person name="Fulton B."/>
            <person name="Courtney L."/>
            <person name="Fronick C."/>
            <person name="Harrison M."/>
            <person name="Strong C."/>
            <person name="Farmer C."/>
            <person name="Delahaunty K."/>
            <person name="Markovic C."/>
            <person name="Hall O."/>
            <person name="Minx P."/>
            <person name="Tomlinson C."/>
            <person name="Mitreva M."/>
            <person name="Hou S."/>
            <person name="Chen J."/>
            <person name="Wollam A."/>
            <person name="Pepin K.H."/>
            <person name="Johnson M."/>
            <person name="Bhonagiri V."/>
            <person name="Zhang X."/>
            <person name="Suruliraj S."/>
            <person name="Warren W."/>
            <person name="Chinwalla A."/>
            <person name="Mardis E.R."/>
            <person name="Wilson R.K."/>
        </authorList>
    </citation>
    <scope>NUCLEOTIDE SEQUENCE [LARGE SCALE GENOMIC DNA]</scope>
    <source>
        <strain evidence="10 11">YIT 12067</strain>
    </source>
</reference>
<accession>E8LCV1</accession>
<dbReference type="HAMAP" id="MF_00150">
    <property type="entry name" value="ArgC_type1"/>
    <property type="match status" value="1"/>
</dbReference>
<evidence type="ECO:0000313" key="11">
    <source>
        <dbReference type="Proteomes" id="UP000004923"/>
    </source>
</evidence>
<comment type="pathway">
    <text evidence="1 7">Amino-acid biosynthesis; L-arginine biosynthesis; N(2)-acetyl-L-ornithine from L-glutamate: step 3/4.</text>
</comment>
<dbReference type="GO" id="GO:0051287">
    <property type="term" value="F:NAD binding"/>
    <property type="evidence" value="ECO:0007669"/>
    <property type="project" value="InterPro"/>
</dbReference>
<dbReference type="PROSITE" id="PS01224">
    <property type="entry name" value="ARGC"/>
    <property type="match status" value="1"/>
</dbReference>
<keyword evidence="5 7" id="KW-0560">Oxidoreductase</keyword>
<evidence type="ECO:0000256" key="1">
    <source>
        <dbReference type="ARBA" id="ARBA00004862"/>
    </source>
</evidence>
<evidence type="ECO:0000256" key="5">
    <source>
        <dbReference type="ARBA" id="ARBA00023002"/>
    </source>
</evidence>
<protein>
    <recommendedName>
        <fullName evidence="7">N-acetyl-gamma-glutamyl-phosphate reductase</fullName>
        <shortName evidence="7">AGPR</shortName>
        <ecNumber evidence="7">1.2.1.38</ecNumber>
    </recommendedName>
    <alternativeName>
        <fullName evidence="7">N-acetyl-glutamate semialdehyde dehydrogenase</fullName>
        <shortName evidence="7">NAGSA dehydrogenase</shortName>
    </alternativeName>
</protein>
<comment type="catalytic activity">
    <reaction evidence="6 7">
        <text>N-acetyl-L-glutamate 5-semialdehyde + phosphate + NADP(+) = N-acetyl-L-glutamyl 5-phosphate + NADPH + H(+)</text>
        <dbReference type="Rhea" id="RHEA:21588"/>
        <dbReference type="ChEBI" id="CHEBI:15378"/>
        <dbReference type="ChEBI" id="CHEBI:29123"/>
        <dbReference type="ChEBI" id="CHEBI:43474"/>
        <dbReference type="ChEBI" id="CHEBI:57783"/>
        <dbReference type="ChEBI" id="CHEBI:57936"/>
        <dbReference type="ChEBI" id="CHEBI:58349"/>
        <dbReference type="EC" id="1.2.1.38"/>
    </reaction>
</comment>
<feature type="domain" description="Semialdehyde dehydrogenase NAD-binding" evidence="9">
    <location>
        <begin position="4"/>
        <end position="142"/>
    </location>
</feature>
<dbReference type="UniPathway" id="UPA00068">
    <property type="reaction ID" value="UER00108"/>
</dbReference>
<dbReference type="GO" id="GO:0005737">
    <property type="term" value="C:cytoplasm"/>
    <property type="evidence" value="ECO:0007669"/>
    <property type="project" value="UniProtKB-SubCell"/>
</dbReference>
<dbReference type="eggNOG" id="COG0002">
    <property type="taxonomic scope" value="Bacteria"/>
</dbReference>
<gene>
    <name evidence="7 10" type="primary">argC</name>
    <name evidence="10" type="ORF">HMPREF9443_00674</name>
</gene>
<comment type="function">
    <text evidence="7">Catalyzes the NADPH-dependent reduction of N-acetyl-5-glutamyl phosphate to yield N-acetyl-L-glutamate 5-semialdehyde.</text>
</comment>
<dbReference type="Pfam" id="PF01118">
    <property type="entry name" value="Semialdhyde_dh"/>
    <property type="match status" value="1"/>
</dbReference>
<dbReference type="InterPro" id="IPR036291">
    <property type="entry name" value="NAD(P)-bd_dom_sf"/>
</dbReference>
<proteinExistence type="inferred from homology"/>
<dbReference type="EC" id="1.2.1.38" evidence="7"/>
<dbReference type="CDD" id="cd23934">
    <property type="entry name" value="AGPR_1_C"/>
    <property type="match status" value="1"/>
</dbReference>
<dbReference type="Gene3D" id="3.30.360.10">
    <property type="entry name" value="Dihydrodipicolinate Reductase, domain 2"/>
    <property type="match status" value="1"/>
</dbReference>
<dbReference type="InterPro" id="IPR000534">
    <property type="entry name" value="Semialdehyde_DH_NAD-bd"/>
</dbReference>
<evidence type="ECO:0000256" key="4">
    <source>
        <dbReference type="ARBA" id="ARBA00022857"/>
    </source>
</evidence>
<name>E8LCV1_9FIRM</name>
<dbReference type="GO" id="GO:0006526">
    <property type="term" value="P:L-arginine biosynthetic process"/>
    <property type="evidence" value="ECO:0007669"/>
    <property type="project" value="UniProtKB-UniRule"/>
</dbReference>
<keyword evidence="7" id="KW-0963">Cytoplasm</keyword>
<evidence type="ECO:0000259" key="9">
    <source>
        <dbReference type="SMART" id="SM00859"/>
    </source>
</evidence>
<dbReference type="InterPro" id="IPR050085">
    <property type="entry name" value="AGPR"/>
</dbReference>
<dbReference type="Proteomes" id="UP000004923">
    <property type="component" value="Unassembled WGS sequence"/>
</dbReference>
<dbReference type="FunFam" id="3.30.360.10:FF:000014">
    <property type="entry name" value="N-acetyl-gamma-glutamyl-phosphate reductase"/>
    <property type="match status" value="1"/>
</dbReference>
<dbReference type="GO" id="GO:0070401">
    <property type="term" value="F:NADP+ binding"/>
    <property type="evidence" value="ECO:0007669"/>
    <property type="project" value="InterPro"/>
</dbReference>
<evidence type="ECO:0000256" key="8">
    <source>
        <dbReference type="PROSITE-ProRule" id="PRU10010"/>
    </source>
</evidence>
<dbReference type="HOGENOM" id="CLU_006384_0_1_9"/>
<evidence type="ECO:0000256" key="7">
    <source>
        <dbReference type="HAMAP-Rule" id="MF_00150"/>
    </source>
</evidence>
<comment type="caution">
    <text evidence="10">The sequence shown here is derived from an EMBL/GenBank/DDBJ whole genome shotgun (WGS) entry which is preliminary data.</text>
</comment>
<evidence type="ECO:0000256" key="2">
    <source>
        <dbReference type="ARBA" id="ARBA00022571"/>
    </source>
</evidence>
<organism evidence="10 11">
    <name type="scientific">Phascolarctobacterium succinatutens YIT 12067</name>
    <dbReference type="NCBI Taxonomy" id="626939"/>
    <lineage>
        <taxon>Bacteria</taxon>
        <taxon>Bacillati</taxon>
        <taxon>Bacillota</taxon>
        <taxon>Negativicutes</taxon>
        <taxon>Acidaminococcales</taxon>
        <taxon>Acidaminococcaceae</taxon>
        <taxon>Phascolarctobacterium</taxon>
    </lineage>
</organism>
<feature type="active site" evidence="7 8">
    <location>
        <position position="150"/>
    </location>
</feature>
<dbReference type="Gene3D" id="3.40.50.720">
    <property type="entry name" value="NAD(P)-binding Rossmann-like Domain"/>
    <property type="match status" value="1"/>
</dbReference>
<dbReference type="PANTHER" id="PTHR32338">
    <property type="entry name" value="N-ACETYL-GAMMA-GLUTAMYL-PHOSPHATE REDUCTASE, CHLOROPLASTIC-RELATED-RELATED"/>
    <property type="match status" value="1"/>
</dbReference>
<comment type="similarity">
    <text evidence="7">Belongs to the NAGSA dehydrogenase family. Type 1 subfamily.</text>
</comment>
<evidence type="ECO:0000256" key="3">
    <source>
        <dbReference type="ARBA" id="ARBA00022605"/>
    </source>
</evidence>
<dbReference type="PANTHER" id="PTHR32338:SF10">
    <property type="entry name" value="N-ACETYL-GAMMA-GLUTAMYL-PHOSPHATE REDUCTASE, CHLOROPLASTIC-RELATED"/>
    <property type="match status" value="1"/>
</dbReference>
<keyword evidence="2 7" id="KW-0055">Arginine biosynthesis</keyword>
<dbReference type="NCBIfam" id="TIGR01850">
    <property type="entry name" value="argC"/>
    <property type="match status" value="1"/>
</dbReference>
<keyword evidence="4 7" id="KW-0521">NADP</keyword>
<dbReference type="EMBL" id="AEVN01000024">
    <property type="protein sequence ID" value="EFY05342.1"/>
    <property type="molecule type" value="Genomic_DNA"/>
</dbReference>
<keyword evidence="11" id="KW-1185">Reference proteome</keyword>
<keyword evidence="3 7" id="KW-0028">Amino-acid biosynthesis</keyword>
<dbReference type="InterPro" id="IPR000706">
    <property type="entry name" value="AGPR_type-1"/>
</dbReference>
<sequence length="346" mass="37914">MDMKASVIGATGYAGVELLRLLDGHPEAEIAVITSESSTGEAIASMYPHLSGRIEKNLQSMQELDAIAAASDVIFIALPHGHAMKIGKQLRGSKTKIIDLGGDYRFKDYHVFEQWYKVKHEDPEAQAVYGLTELFRDKVRGAQLVANPGCYTTCSILALVPLLKYKLIEAQGIVIDAKSGTTGAGRSLKAGSLYCSVNESFKAYGVASHRHTPEIEQIYSEFAGEDVVIQFTPHLLPVDRGIYATCYAQMKQGVTDAQIEEAYQAMYGDEFFIRLRGKGVCPELKNIRGSNYVDLGWQTDKRTGRIIVMNCIDNLVKGAAGQAVQNMNVMFGIDETAGLRQLPLVP</sequence>
<dbReference type="SMART" id="SM00859">
    <property type="entry name" value="Semialdhyde_dh"/>
    <property type="match status" value="1"/>
</dbReference>
<dbReference type="SUPFAM" id="SSF55347">
    <property type="entry name" value="Glyceraldehyde-3-phosphate dehydrogenase-like, C-terminal domain"/>
    <property type="match status" value="1"/>
</dbReference>
<dbReference type="AlphaFoldDB" id="E8LCV1"/>
<evidence type="ECO:0000256" key="6">
    <source>
        <dbReference type="ARBA" id="ARBA00050557"/>
    </source>
</evidence>
<dbReference type="CDD" id="cd17895">
    <property type="entry name" value="AGPR_1_N"/>
    <property type="match status" value="1"/>
</dbReference>
<dbReference type="InterPro" id="IPR058924">
    <property type="entry name" value="AGPR_dimerisation_dom"/>
</dbReference>
<comment type="subcellular location">
    <subcellularLocation>
        <location evidence="7">Cytoplasm</location>
    </subcellularLocation>
</comment>
<dbReference type="Pfam" id="PF22698">
    <property type="entry name" value="Semialdhyde_dhC_1"/>
    <property type="match status" value="1"/>
</dbReference>
<dbReference type="SUPFAM" id="SSF51735">
    <property type="entry name" value="NAD(P)-binding Rossmann-fold domains"/>
    <property type="match status" value="1"/>
</dbReference>
<dbReference type="InterPro" id="IPR023013">
    <property type="entry name" value="AGPR_AS"/>
</dbReference>
<dbReference type="GO" id="GO:0003942">
    <property type="term" value="F:N-acetyl-gamma-glutamyl-phosphate reductase activity"/>
    <property type="evidence" value="ECO:0007669"/>
    <property type="project" value="UniProtKB-UniRule"/>
</dbReference>